<dbReference type="SUPFAM" id="SSF48403">
    <property type="entry name" value="Ankyrin repeat"/>
    <property type="match status" value="1"/>
</dbReference>
<dbReference type="Proteomes" id="UP000664859">
    <property type="component" value="Unassembled WGS sequence"/>
</dbReference>
<evidence type="ECO:0000256" key="2">
    <source>
        <dbReference type="SAM" id="MobiDB-lite"/>
    </source>
</evidence>
<dbReference type="SMART" id="SM00248">
    <property type="entry name" value="ANK"/>
    <property type="match status" value="4"/>
</dbReference>
<dbReference type="Gene3D" id="1.25.40.20">
    <property type="entry name" value="Ankyrin repeat-containing domain"/>
    <property type="match status" value="2"/>
</dbReference>
<sequence>MQQDAAQVQLAERDEEGLTPLMYASRFGDAARITALLALDAAAQLAARDNRGWTALMLSAGTRYGDAERVTALLAQDAAMQLAAVYDDGLIGEFTTLMIAARARYGDAARITALLVQDAAAQLAACDDMGQTALIHAATGRSGDVASITALLAQDAAAQLAARDDNGRTALMNAAAFGDAERGTVLLAQHAAAQILARDNLHKPQFQMWDDRIQWVLERSMGFQPREVTWQQFSEGEARFVLSGAALQQARLPVRHGGLGVISAAQNSHAAYTACCVAALPEALADRAAVRGPGGGAEAALLAPTEAAAVLDVPLVHSLTAALQALRGKFGAHLGYKDGKQTAVPQHLWQFCTAEGADAAAAQAPLAVRGGAGQFGVQAELTERLATKSSGDLLRYLRVPVTLESHVPFVIGGVRHDPAKRMDIVLPHGAFGGGEGDNEESGQEGEQGGARPREHMLDLSVVEVQCASHVANAVRDPSICTTKREKEKKDHYSEFYDQDCYTLATVAIGSFGFLGREAVKVVQAMANAYAAREFRGEEGGIRWLYP</sequence>
<evidence type="ECO:0000313" key="3">
    <source>
        <dbReference type="EMBL" id="KAG5180284.1"/>
    </source>
</evidence>
<dbReference type="AlphaFoldDB" id="A0A835YSH1"/>
<reference evidence="3" key="1">
    <citation type="submission" date="2021-02" db="EMBL/GenBank/DDBJ databases">
        <title>First Annotated Genome of the Yellow-green Alga Tribonema minus.</title>
        <authorList>
            <person name="Mahan K.M."/>
        </authorList>
    </citation>
    <scope>NUCLEOTIDE SEQUENCE</scope>
    <source>
        <strain evidence="3">UTEX B ZZ1240</strain>
    </source>
</reference>
<comment type="caution">
    <text evidence="3">The sequence shown here is derived from an EMBL/GenBank/DDBJ whole genome shotgun (WGS) entry which is preliminary data.</text>
</comment>
<keyword evidence="1" id="KW-0040">ANK repeat</keyword>
<dbReference type="PANTHER" id="PTHR24120:SF4">
    <property type="entry name" value="GH07239P"/>
    <property type="match status" value="1"/>
</dbReference>
<dbReference type="EMBL" id="JAFCMP010000401">
    <property type="protein sequence ID" value="KAG5180284.1"/>
    <property type="molecule type" value="Genomic_DNA"/>
</dbReference>
<dbReference type="OrthoDB" id="449313at2759"/>
<dbReference type="PROSITE" id="PS50088">
    <property type="entry name" value="ANK_REPEAT"/>
    <property type="match status" value="1"/>
</dbReference>
<organism evidence="3 4">
    <name type="scientific">Tribonema minus</name>
    <dbReference type="NCBI Taxonomy" id="303371"/>
    <lineage>
        <taxon>Eukaryota</taxon>
        <taxon>Sar</taxon>
        <taxon>Stramenopiles</taxon>
        <taxon>Ochrophyta</taxon>
        <taxon>PX clade</taxon>
        <taxon>Xanthophyceae</taxon>
        <taxon>Tribonematales</taxon>
        <taxon>Tribonemataceae</taxon>
        <taxon>Tribonema</taxon>
    </lineage>
</organism>
<name>A0A835YSH1_9STRA</name>
<proteinExistence type="predicted"/>
<evidence type="ECO:0000313" key="4">
    <source>
        <dbReference type="Proteomes" id="UP000664859"/>
    </source>
</evidence>
<gene>
    <name evidence="3" type="ORF">JKP88DRAFT_279696</name>
</gene>
<feature type="repeat" description="ANK" evidence="1">
    <location>
        <begin position="16"/>
        <end position="50"/>
    </location>
</feature>
<evidence type="ECO:0000256" key="1">
    <source>
        <dbReference type="PROSITE-ProRule" id="PRU00023"/>
    </source>
</evidence>
<dbReference type="Pfam" id="PF12796">
    <property type="entry name" value="Ank_2"/>
    <property type="match status" value="1"/>
</dbReference>
<dbReference type="InterPro" id="IPR002110">
    <property type="entry name" value="Ankyrin_rpt"/>
</dbReference>
<dbReference type="InterPro" id="IPR036770">
    <property type="entry name" value="Ankyrin_rpt-contain_sf"/>
</dbReference>
<protein>
    <submittedName>
        <fullName evidence="3">Ankyrin repeat-containing domain protein</fullName>
    </submittedName>
</protein>
<feature type="region of interest" description="Disordered" evidence="2">
    <location>
        <begin position="428"/>
        <end position="451"/>
    </location>
</feature>
<dbReference type="PANTHER" id="PTHR24120">
    <property type="entry name" value="GH07239P"/>
    <property type="match status" value="1"/>
</dbReference>
<keyword evidence="4" id="KW-1185">Reference proteome</keyword>
<accession>A0A835YSH1</accession>